<dbReference type="NCBIfam" id="TIGR02550">
    <property type="entry name" value="flagell_flgL"/>
    <property type="match status" value="1"/>
</dbReference>
<accession>A0ABN7TUG4</accession>
<dbReference type="InterPro" id="IPR046358">
    <property type="entry name" value="Flagellin_C"/>
</dbReference>
<dbReference type="Pfam" id="PF00700">
    <property type="entry name" value="Flagellin_C"/>
    <property type="match status" value="1"/>
</dbReference>
<evidence type="ECO:0000256" key="2">
    <source>
        <dbReference type="ARBA" id="ARBA00005709"/>
    </source>
</evidence>
<evidence type="ECO:0000259" key="4">
    <source>
        <dbReference type="Pfam" id="PF00669"/>
    </source>
</evidence>
<reference evidence="6 7" key="1">
    <citation type="submission" date="2021-06" db="EMBL/GenBank/DDBJ databases">
        <authorList>
            <person name="Criscuolo A."/>
        </authorList>
    </citation>
    <scope>NUCLEOTIDE SEQUENCE [LARGE SCALE GENOMIC DNA]</scope>
    <source>
        <strain evidence="7">CIP 111802</strain>
    </source>
</reference>
<dbReference type="Proteomes" id="UP000730618">
    <property type="component" value="Unassembled WGS sequence"/>
</dbReference>
<dbReference type="InterPro" id="IPR001492">
    <property type="entry name" value="Flagellin"/>
</dbReference>
<comment type="caution">
    <text evidence="6">The sequence shown here is derived from an EMBL/GenBank/DDBJ whole genome shotgun (WGS) entry which is preliminary data.</text>
</comment>
<dbReference type="PANTHER" id="PTHR42792">
    <property type="entry name" value="FLAGELLIN"/>
    <property type="match status" value="1"/>
</dbReference>
<keyword evidence="6" id="KW-0966">Cell projection</keyword>
<dbReference type="InterPro" id="IPR013384">
    <property type="entry name" value="Flagell_FlgL"/>
</dbReference>
<evidence type="ECO:0000256" key="1">
    <source>
        <dbReference type="ARBA" id="ARBA00004365"/>
    </source>
</evidence>
<comment type="similarity">
    <text evidence="2">Belongs to the bacterial flagellin family.</text>
</comment>
<keyword evidence="6" id="KW-0282">Flagellum</keyword>
<feature type="domain" description="Flagellin C-terminal" evidence="5">
    <location>
        <begin position="223"/>
        <end position="302"/>
    </location>
</feature>
<keyword evidence="6" id="KW-0969">Cilium</keyword>
<keyword evidence="7" id="KW-1185">Reference proteome</keyword>
<dbReference type="InterPro" id="IPR001029">
    <property type="entry name" value="Flagellin_N"/>
</dbReference>
<keyword evidence="3" id="KW-0975">Bacterial flagellum</keyword>
<dbReference type="EMBL" id="CAJVCE010000026">
    <property type="protein sequence ID" value="CAG7655457.1"/>
    <property type="molecule type" value="Genomic_DNA"/>
</dbReference>
<dbReference type="PANTHER" id="PTHR42792:SF1">
    <property type="entry name" value="FLAGELLAR HOOK-ASSOCIATED PROTEIN 3"/>
    <property type="match status" value="1"/>
</dbReference>
<organism evidence="6 7">
    <name type="scientific">Paenibacillus allorhizosphaerae</name>
    <dbReference type="NCBI Taxonomy" id="2849866"/>
    <lineage>
        <taxon>Bacteria</taxon>
        <taxon>Bacillati</taxon>
        <taxon>Bacillota</taxon>
        <taxon>Bacilli</taxon>
        <taxon>Bacillales</taxon>
        <taxon>Paenibacillaceae</taxon>
        <taxon>Paenibacillus</taxon>
    </lineage>
</organism>
<evidence type="ECO:0000256" key="3">
    <source>
        <dbReference type="ARBA" id="ARBA00023143"/>
    </source>
</evidence>
<dbReference type="Pfam" id="PF00669">
    <property type="entry name" value="Flagellin_N"/>
    <property type="match status" value="1"/>
</dbReference>
<proteinExistence type="inferred from homology"/>
<evidence type="ECO:0000313" key="7">
    <source>
        <dbReference type="Proteomes" id="UP000730618"/>
    </source>
</evidence>
<comment type="subcellular location">
    <subcellularLocation>
        <location evidence="1">Bacterial flagellum</location>
    </subcellularLocation>
</comment>
<evidence type="ECO:0000313" key="6">
    <source>
        <dbReference type="EMBL" id="CAG7655457.1"/>
    </source>
</evidence>
<name>A0ABN7TUG4_9BACL</name>
<evidence type="ECO:0000259" key="5">
    <source>
        <dbReference type="Pfam" id="PF00700"/>
    </source>
</evidence>
<feature type="domain" description="Flagellin N-terminal" evidence="4">
    <location>
        <begin position="9"/>
        <end position="142"/>
    </location>
</feature>
<sequence length="304" mass="33302">MSMRVTQGMLNSQLLRNVNTNLTRMQNNQEQLSTGRRINRPSDDPVGMAFSLRYRSELSENEQYESNLNSAMSLLDYTDTMMGQANSVIQRVRELSVLGANDTNPRQALDSIKSEVDQLYSQMVSIGNSQFNGRYIFNGQKTDKAPYTEATAATDPVDTGEFLTNIGVGVRIAANKTGNTVFGEADDPANPGTNDNIFRVMKDLSAALEAGDTTEVSNIIGRLDQCNDKFLEARADVGAKMNRMELAQSRLGDVGVNLQTLQSKTEDADVAGVITNLKMDENVYQSSLSVGAKIISATLVDFLR</sequence>
<protein>
    <submittedName>
        <fullName evidence="6">Flagellar filament 33 kDa core protein</fullName>
    </submittedName>
</protein>
<gene>
    <name evidence="6" type="ORF">PAECIP111802_06111</name>
</gene>